<gene>
    <name evidence="3" type="primary">SPI</name>
    <name evidence="3" type="ORF">CFP56_043284</name>
</gene>
<dbReference type="InterPro" id="IPR011989">
    <property type="entry name" value="ARM-like"/>
</dbReference>
<name>A0AAW0LJ41_QUESU</name>
<accession>A0AAW0LJ41</accession>
<dbReference type="Proteomes" id="UP000237347">
    <property type="component" value="Unassembled WGS sequence"/>
</dbReference>
<reference evidence="3 4" key="1">
    <citation type="journal article" date="2018" name="Sci. Data">
        <title>The draft genome sequence of cork oak.</title>
        <authorList>
            <person name="Ramos A.M."/>
            <person name="Usie A."/>
            <person name="Barbosa P."/>
            <person name="Barros P.M."/>
            <person name="Capote T."/>
            <person name="Chaves I."/>
            <person name="Simoes F."/>
            <person name="Abreu I."/>
            <person name="Carrasquinho I."/>
            <person name="Faro C."/>
            <person name="Guimaraes J.B."/>
            <person name="Mendonca D."/>
            <person name="Nobrega F."/>
            <person name="Rodrigues L."/>
            <person name="Saibo N.J.M."/>
            <person name="Varela M.C."/>
            <person name="Egas C."/>
            <person name="Matos J."/>
            <person name="Miguel C.M."/>
            <person name="Oliveira M.M."/>
            <person name="Ricardo C.P."/>
            <person name="Goncalves S."/>
        </authorList>
    </citation>
    <scope>NUCLEOTIDE SEQUENCE [LARGE SCALE GENOMIC DNA]</scope>
    <source>
        <strain evidence="4">cv. HL8</strain>
    </source>
</reference>
<keyword evidence="4" id="KW-1185">Reference proteome</keyword>
<organism evidence="3 4">
    <name type="scientific">Quercus suber</name>
    <name type="common">Cork oak</name>
    <dbReference type="NCBI Taxonomy" id="58331"/>
    <lineage>
        <taxon>Eukaryota</taxon>
        <taxon>Viridiplantae</taxon>
        <taxon>Streptophyta</taxon>
        <taxon>Embryophyta</taxon>
        <taxon>Tracheophyta</taxon>
        <taxon>Spermatophyta</taxon>
        <taxon>Magnoliopsida</taxon>
        <taxon>eudicotyledons</taxon>
        <taxon>Gunneridae</taxon>
        <taxon>Pentapetalae</taxon>
        <taxon>rosids</taxon>
        <taxon>fabids</taxon>
        <taxon>Fagales</taxon>
        <taxon>Fagaceae</taxon>
        <taxon>Quercus</taxon>
    </lineage>
</organism>
<feature type="compositionally biased region" description="Low complexity" evidence="2">
    <location>
        <begin position="19"/>
        <end position="43"/>
    </location>
</feature>
<feature type="region of interest" description="Disordered" evidence="2">
    <location>
        <begin position="325"/>
        <end position="358"/>
    </location>
</feature>
<protein>
    <submittedName>
        <fullName evidence="3">Protein spirrig</fullName>
    </submittedName>
</protein>
<proteinExistence type="predicted"/>
<dbReference type="PANTHER" id="PTHR46108">
    <property type="entry name" value="BLUE CHEESE"/>
    <property type="match status" value="1"/>
</dbReference>
<dbReference type="Gene3D" id="1.25.10.10">
    <property type="entry name" value="Leucine-rich Repeat Variant"/>
    <property type="match status" value="1"/>
</dbReference>
<feature type="region of interest" description="Disordered" evidence="2">
    <location>
        <begin position="15"/>
        <end position="55"/>
    </location>
</feature>
<evidence type="ECO:0000313" key="3">
    <source>
        <dbReference type="EMBL" id="KAK7850934.1"/>
    </source>
</evidence>
<comment type="caution">
    <text evidence="3">The sequence shown here is derived from an EMBL/GenBank/DDBJ whole genome shotgun (WGS) entry which is preliminary data.</text>
</comment>
<dbReference type="EMBL" id="PKMF04000093">
    <property type="protein sequence ID" value="KAK7850934.1"/>
    <property type="molecule type" value="Genomic_DNA"/>
</dbReference>
<keyword evidence="1" id="KW-0853">WD repeat</keyword>
<feature type="compositionally biased region" description="Basic residues" evidence="2">
    <location>
        <begin position="335"/>
        <end position="347"/>
    </location>
</feature>
<evidence type="ECO:0000313" key="4">
    <source>
        <dbReference type="Proteomes" id="UP000237347"/>
    </source>
</evidence>
<dbReference type="InterPro" id="IPR051944">
    <property type="entry name" value="BEACH_domain_protein"/>
</dbReference>
<dbReference type="PANTHER" id="PTHR46108:SF4">
    <property type="entry name" value="BLUE CHEESE"/>
    <property type="match status" value="1"/>
</dbReference>
<dbReference type="SUPFAM" id="SSF48371">
    <property type="entry name" value="ARM repeat"/>
    <property type="match status" value="1"/>
</dbReference>
<sequence>MKWVTLLKDIKEKVGLTQSSSSATSSSSSPSAASSSSSSSAAAGAGGDDHNARWRDSSLSSPSSFWMMGLLEYMFLVLDHFNVRVAKYQYFNMLSHTRMTFSNVKSEANIISLIFFLISLFSYESRDQHELELDFKRYWEEFRSSGSEKDGISPGSNLLTAIEILVSGILGLLLVNDNGSTAKYIRKHHLIKVLLMAVKDFSPDSGDSAYTIGIVELLLECVELSYKPEAGGVRLREDIHNAHGYQFLVQFALTLSRIPESQGFLSIYSQSSDRNFASDGSLALVEVERLDSTGKEDPSTQHLSLTLSRLLDVLVNLAQTGLKEYKGSSGGKGSKSSHTKTGGHSRSHTSSSSDRIADEVWDKDNNKVKDLEAVQMLQDIFLKANSRELQAEQYKKVLREVGVLEVLLDDLKQHKHFLGPDQHIGNFNQSDRKSGSSSFKKHLDSKDVIITSPKLMESGSGKCPIFEVDGTVSVAWDCMVSLLKKAENNQVSFRSANGVTTVLPFLVSDIHRPGVLRILSCLIIEDATQAHPEELGAIVEILKSGMVTSVSGSQYRLHNDAKCDTMGILWRILGVNNSAQRVFGEATGFSLLLTTLHSFQSDGEHIDQSSLEVYIKVFTYLLRVVTAGVCDNAVNRTKLHTIISSQTFFDLLSESGLLCVECEKQVIQLLLELALEIVLPPFLASENAMSSDVLENESSSFLLMTPSGSFHPDKERVYNAGAVRVLIRSLLRFTPKVQLEVLSLIDKLARAGSFNQETLTSIGCVELLLETIHPFLLGSSPLLSYALKIVEISASELRMLIRYVLQMRLKNSGHVLVEMMEKLILMEDMASENVSLAPFVEMDMSKTGHASVQVSLGERSWPPAAVSKFFEITSKGNRTIQSWPC</sequence>
<evidence type="ECO:0000256" key="2">
    <source>
        <dbReference type="SAM" id="MobiDB-lite"/>
    </source>
</evidence>
<dbReference type="AlphaFoldDB" id="A0AAW0LJ41"/>
<evidence type="ECO:0000256" key="1">
    <source>
        <dbReference type="ARBA" id="ARBA00022574"/>
    </source>
</evidence>
<dbReference type="InterPro" id="IPR016024">
    <property type="entry name" value="ARM-type_fold"/>
</dbReference>